<dbReference type="AlphaFoldDB" id="A0AAV3R2F2"/>
<evidence type="ECO:0000313" key="2">
    <source>
        <dbReference type="Proteomes" id="UP001454036"/>
    </source>
</evidence>
<protein>
    <recommendedName>
        <fullName evidence="3">Retrotransposon Copia-like N-terminal domain-containing protein</fullName>
    </recommendedName>
</protein>
<proteinExistence type="predicted"/>
<gene>
    <name evidence="1" type="ORF">LIER_23265</name>
</gene>
<sequence>MLENENTENNVASGTCGPAAISPTPPLNLPTKAPLSTNVKNHMNVECTYLNYPNWKRMLIIFLRGQKLLGVVDGTMPCPSPNHVQYDLWTKCNDIALSWLHATLSVPVNETLLNFDCQTAFAAWTILGQLFLDNASATQMHTRQKFQHFKKDELTMDEYLQ</sequence>
<dbReference type="PANTHER" id="PTHR47481:SF29">
    <property type="entry name" value="RETROTRANSPOSON GAG DOMAIN-CONTAINING PROTEIN"/>
    <property type="match status" value="1"/>
</dbReference>
<accession>A0AAV3R2F2</accession>
<dbReference type="Proteomes" id="UP001454036">
    <property type="component" value="Unassembled WGS sequence"/>
</dbReference>
<evidence type="ECO:0000313" key="1">
    <source>
        <dbReference type="EMBL" id="GAA0168582.1"/>
    </source>
</evidence>
<organism evidence="1 2">
    <name type="scientific">Lithospermum erythrorhizon</name>
    <name type="common">Purple gromwell</name>
    <name type="synonym">Lithospermum officinale var. erythrorhizon</name>
    <dbReference type="NCBI Taxonomy" id="34254"/>
    <lineage>
        <taxon>Eukaryota</taxon>
        <taxon>Viridiplantae</taxon>
        <taxon>Streptophyta</taxon>
        <taxon>Embryophyta</taxon>
        <taxon>Tracheophyta</taxon>
        <taxon>Spermatophyta</taxon>
        <taxon>Magnoliopsida</taxon>
        <taxon>eudicotyledons</taxon>
        <taxon>Gunneridae</taxon>
        <taxon>Pentapetalae</taxon>
        <taxon>asterids</taxon>
        <taxon>lamiids</taxon>
        <taxon>Boraginales</taxon>
        <taxon>Boraginaceae</taxon>
        <taxon>Boraginoideae</taxon>
        <taxon>Lithospermeae</taxon>
        <taxon>Lithospermum</taxon>
    </lineage>
</organism>
<evidence type="ECO:0008006" key="3">
    <source>
        <dbReference type="Google" id="ProtNLM"/>
    </source>
</evidence>
<keyword evidence="2" id="KW-1185">Reference proteome</keyword>
<dbReference type="EMBL" id="BAABME010006516">
    <property type="protein sequence ID" value="GAA0168582.1"/>
    <property type="molecule type" value="Genomic_DNA"/>
</dbReference>
<dbReference type="PANTHER" id="PTHR47481">
    <property type="match status" value="1"/>
</dbReference>
<comment type="caution">
    <text evidence="1">The sequence shown here is derived from an EMBL/GenBank/DDBJ whole genome shotgun (WGS) entry which is preliminary data.</text>
</comment>
<reference evidence="1 2" key="1">
    <citation type="submission" date="2024-01" db="EMBL/GenBank/DDBJ databases">
        <title>The complete chloroplast genome sequence of Lithospermum erythrorhizon: insights into the phylogenetic relationship among Boraginaceae species and the maternal lineages of purple gromwells.</title>
        <authorList>
            <person name="Okada T."/>
            <person name="Watanabe K."/>
        </authorList>
    </citation>
    <scope>NUCLEOTIDE SEQUENCE [LARGE SCALE GENOMIC DNA]</scope>
</reference>
<name>A0AAV3R2F2_LITER</name>